<evidence type="ECO:0000313" key="1">
    <source>
        <dbReference type="EMBL" id="MET3943617.1"/>
    </source>
</evidence>
<protein>
    <submittedName>
        <fullName evidence="2">Uncharacterized protein</fullName>
    </submittedName>
</protein>
<evidence type="ECO:0000313" key="3">
    <source>
        <dbReference type="Proteomes" id="UP000554284"/>
    </source>
</evidence>
<gene>
    <name evidence="2" type="ORF">HF989_08755</name>
    <name evidence="1" type="ORF">JOF50_000416</name>
</gene>
<comment type="caution">
    <text evidence="2">The sequence shown here is derived from an EMBL/GenBank/DDBJ whole genome shotgun (WGS) entry which is preliminary data.</text>
</comment>
<dbReference type="Proteomes" id="UP000554284">
    <property type="component" value="Unassembled WGS sequence"/>
</dbReference>
<sequence>MSHHHFEESDIEFLSVPIPKRRRPESVLLHLDLFLDRDEMSHMNVFLGRNAETVRLLDPDGEHVEFDVAEAKKFLTLLVKNCDRTTGLLTLEADADPRNLSMWERSRLLAETHMEKDTLVADTGVYEDAPRELIDPRFGKQTYEVWTECGTEFLGRTNKLPLARKIAENCRKEGLPAVVCQTRRWFVPTGE</sequence>
<dbReference type="EMBL" id="JAAXPF010000010">
    <property type="protein sequence ID" value="NKY69449.1"/>
    <property type="molecule type" value="Genomic_DNA"/>
</dbReference>
<reference evidence="1 4" key="2">
    <citation type="submission" date="2024-06" db="EMBL/GenBank/DDBJ databases">
        <title>Sequencing the genomes of 1000 actinobacteria strains.</title>
        <authorList>
            <person name="Klenk H.-P."/>
        </authorList>
    </citation>
    <scope>NUCLEOTIDE SEQUENCE [LARGE SCALE GENOMIC DNA]</scope>
    <source>
        <strain evidence="1 4">DSM 44265</strain>
    </source>
</reference>
<name>A0A7X6RFP1_9CORY</name>
<evidence type="ECO:0000313" key="2">
    <source>
        <dbReference type="EMBL" id="NKY69449.1"/>
    </source>
</evidence>
<keyword evidence="4" id="KW-1185">Reference proteome</keyword>
<reference evidence="2 3" key="1">
    <citation type="submission" date="2020-04" db="EMBL/GenBank/DDBJ databases">
        <title>MicrobeNet Type strains.</title>
        <authorList>
            <person name="Nicholson A.C."/>
        </authorList>
    </citation>
    <scope>NUCLEOTIDE SEQUENCE [LARGE SCALE GENOMIC DNA]</scope>
    <source>
        <strain evidence="2 3">ATCC 700355</strain>
    </source>
</reference>
<evidence type="ECO:0000313" key="4">
    <source>
        <dbReference type="Proteomes" id="UP001549139"/>
    </source>
</evidence>
<dbReference type="RefSeq" id="WP_168685732.1">
    <property type="nucleotide sequence ID" value="NZ_JAAXPF010000010.1"/>
</dbReference>
<proteinExistence type="predicted"/>
<organism evidence="2 3">
    <name type="scientific">Corynebacterium mucifaciens</name>
    <dbReference type="NCBI Taxonomy" id="57171"/>
    <lineage>
        <taxon>Bacteria</taxon>
        <taxon>Bacillati</taxon>
        <taxon>Actinomycetota</taxon>
        <taxon>Actinomycetes</taxon>
        <taxon>Mycobacteriales</taxon>
        <taxon>Corynebacteriaceae</taxon>
        <taxon>Corynebacterium</taxon>
    </lineage>
</organism>
<dbReference type="EMBL" id="JBEPNZ010000001">
    <property type="protein sequence ID" value="MET3943617.1"/>
    <property type="molecule type" value="Genomic_DNA"/>
</dbReference>
<dbReference type="Proteomes" id="UP001549139">
    <property type="component" value="Unassembled WGS sequence"/>
</dbReference>
<accession>A0A7X6RFP1</accession>
<dbReference type="AlphaFoldDB" id="A0A7X6RFP1"/>